<dbReference type="RefSeq" id="WP_379527981.1">
    <property type="nucleotide sequence ID" value="NZ_JBHSBI010000005.1"/>
</dbReference>
<accession>A0ABV8G1N0</accession>
<gene>
    <name evidence="2" type="ORF">ACFOY2_11645</name>
</gene>
<sequence>MNRRIRGVNRLGLALVGLVLTVLGGLALARGLGAYSQDWAAARTPIVDANVRDFFAHTSPWIWWAVAAAGIVVALLGLRWLLAQARRDARRPVRLESGPAGVTEVSADGMAHALAADVESSPVVLSAQPRLAGAEARLNLVADEAAPMEELTRHLSTTVLPHLADALDRDRVPALARVSLEPSSAPHRVVR</sequence>
<feature type="transmembrane region" description="Helical" evidence="1">
    <location>
        <begin position="61"/>
        <end position="82"/>
    </location>
</feature>
<keyword evidence="3" id="KW-1185">Reference proteome</keyword>
<organism evidence="2 3">
    <name type="scientific">Nonomuraea purpurea</name>
    <dbReference type="NCBI Taxonomy" id="1849276"/>
    <lineage>
        <taxon>Bacteria</taxon>
        <taxon>Bacillati</taxon>
        <taxon>Actinomycetota</taxon>
        <taxon>Actinomycetes</taxon>
        <taxon>Streptosporangiales</taxon>
        <taxon>Streptosporangiaceae</taxon>
        <taxon>Nonomuraea</taxon>
    </lineage>
</organism>
<dbReference type="EMBL" id="JBHSBI010000005">
    <property type="protein sequence ID" value="MFC4007881.1"/>
    <property type="molecule type" value="Genomic_DNA"/>
</dbReference>
<evidence type="ECO:0000313" key="2">
    <source>
        <dbReference type="EMBL" id="MFC4007881.1"/>
    </source>
</evidence>
<keyword evidence="1" id="KW-0812">Transmembrane</keyword>
<reference evidence="3" key="1">
    <citation type="journal article" date="2019" name="Int. J. Syst. Evol. Microbiol.">
        <title>The Global Catalogue of Microorganisms (GCM) 10K type strain sequencing project: providing services to taxonomists for standard genome sequencing and annotation.</title>
        <authorList>
            <consortium name="The Broad Institute Genomics Platform"/>
            <consortium name="The Broad Institute Genome Sequencing Center for Infectious Disease"/>
            <person name="Wu L."/>
            <person name="Ma J."/>
        </authorList>
    </citation>
    <scope>NUCLEOTIDE SEQUENCE [LARGE SCALE GENOMIC DNA]</scope>
    <source>
        <strain evidence="3">TBRC 1276</strain>
    </source>
</reference>
<comment type="caution">
    <text evidence="2">The sequence shown here is derived from an EMBL/GenBank/DDBJ whole genome shotgun (WGS) entry which is preliminary data.</text>
</comment>
<name>A0ABV8G1N0_9ACTN</name>
<keyword evidence="1" id="KW-0472">Membrane</keyword>
<proteinExistence type="predicted"/>
<evidence type="ECO:0000313" key="3">
    <source>
        <dbReference type="Proteomes" id="UP001595851"/>
    </source>
</evidence>
<dbReference type="Proteomes" id="UP001595851">
    <property type="component" value="Unassembled WGS sequence"/>
</dbReference>
<protein>
    <recommendedName>
        <fullName evidence="4">Alkaline shock response membrane anchor protein AmaP</fullName>
    </recommendedName>
</protein>
<evidence type="ECO:0008006" key="4">
    <source>
        <dbReference type="Google" id="ProtNLM"/>
    </source>
</evidence>
<keyword evidence="1" id="KW-1133">Transmembrane helix</keyword>
<evidence type="ECO:0000256" key="1">
    <source>
        <dbReference type="SAM" id="Phobius"/>
    </source>
</evidence>